<dbReference type="NCBIfam" id="NF005164">
    <property type="entry name" value="PRK06638.1-4"/>
    <property type="match status" value="1"/>
</dbReference>
<dbReference type="Proteomes" id="UP000020766">
    <property type="component" value="Unassembled WGS sequence"/>
</dbReference>
<feature type="transmembrane region" description="Helical" evidence="2">
    <location>
        <begin position="150"/>
        <end position="171"/>
    </location>
</feature>
<dbReference type="AlphaFoldDB" id="A0A014NPE7"/>
<feature type="transmembrane region" description="Helical" evidence="2">
    <location>
        <begin position="31"/>
        <end position="49"/>
    </location>
</feature>
<comment type="similarity">
    <text evidence="1 2">Belongs to the complex I subunit 6 family.</text>
</comment>
<dbReference type="GO" id="GO:0048038">
    <property type="term" value="F:quinone binding"/>
    <property type="evidence" value="ECO:0007669"/>
    <property type="project" value="UniProtKB-UniRule"/>
</dbReference>
<dbReference type="Gene3D" id="1.20.120.1200">
    <property type="entry name" value="NADH-ubiquinone/plastoquinone oxidoreductase chain 6, subunit NuoJ"/>
    <property type="match status" value="1"/>
</dbReference>
<dbReference type="GO" id="GO:0005886">
    <property type="term" value="C:plasma membrane"/>
    <property type="evidence" value="ECO:0007669"/>
    <property type="project" value="UniProtKB-SubCell"/>
</dbReference>
<dbReference type="PANTHER" id="PTHR33269:SF17">
    <property type="entry name" value="NADH-UBIQUINONE OXIDOREDUCTASE CHAIN 6"/>
    <property type="match status" value="1"/>
</dbReference>
<dbReference type="InterPro" id="IPR042106">
    <property type="entry name" value="Nuo/plastoQ_OxRdtase_6_NuoJ"/>
</dbReference>
<comment type="caution">
    <text evidence="3">The sequence shown here is derived from an EMBL/GenBank/DDBJ whole genome shotgun (WGS) entry which is preliminary data.</text>
</comment>
<keyword evidence="2" id="KW-1003">Cell membrane</keyword>
<sequence length="223" mass="24524">MDAKTGFFYLFSAVMLFAAFRVITSRNPVHAVLNLILAFSQAAGIWLMLKAEFLGIALVVVYLGAVMVLFMFVVMMLDIRIDRVRQGFWKHFPVAAFVGAVVALEMALVLMAGFGTVDEAKPVAELLNKQGEVLPYSNTQALGRLLYTQYLYPVEIAAILLLVAMITAIALTMRKRKDTNKAINPAIQVRVRAQDRISLVKMEATKAPVAAAAEGETAVEEKK</sequence>
<keyword evidence="2" id="KW-0520">NAD</keyword>
<dbReference type="PANTHER" id="PTHR33269">
    <property type="entry name" value="NADH-UBIQUINONE OXIDOREDUCTASE CHAIN 6"/>
    <property type="match status" value="1"/>
</dbReference>
<gene>
    <name evidence="3" type="ORF">AX13_11050</name>
</gene>
<evidence type="ECO:0000256" key="1">
    <source>
        <dbReference type="ARBA" id="ARBA00005698"/>
    </source>
</evidence>
<keyword evidence="2" id="KW-0874">Quinone</keyword>
<dbReference type="GeneID" id="74937490"/>
<comment type="subcellular location">
    <subcellularLocation>
        <location evidence="2">Cell membrane</location>
        <topology evidence="2">Multi-pass membrane protein</topology>
    </subcellularLocation>
</comment>
<dbReference type="GO" id="GO:0008137">
    <property type="term" value="F:NADH dehydrogenase (ubiquinone) activity"/>
    <property type="evidence" value="ECO:0007669"/>
    <property type="project" value="UniProtKB-UniRule"/>
</dbReference>
<name>A0A014NPE7_9BURK</name>
<dbReference type="InterPro" id="IPR001457">
    <property type="entry name" value="NADH_UbQ/plastoQ_OxRdtase_su6"/>
</dbReference>
<reference evidence="3 4" key="1">
    <citation type="submission" date="2014-01" db="EMBL/GenBank/DDBJ databases">
        <title>Interspecies Systems Biology Uncovers Metabolites Affecting C. elegans Gene Expression and Life History Traits.</title>
        <authorList>
            <person name="Watson E."/>
            <person name="Macneil L.T."/>
            <person name="Ritter A.D."/>
            <person name="Yilmaz L.S."/>
            <person name="Rosebrock A.P."/>
            <person name="Caudy A.A."/>
            <person name="Walhout A.J."/>
        </authorList>
    </citation>
    <scope>NUCLEOTIDE SEQUENCE [LARGE SCALE GENOMIC DNA]</scope>
    <source>
        <strain evidence="3 4">DA1877</strain>
    </source>
</reference>
<feature type="transmembrane region" description="Helical" evidence="2">
    <location>
        <begin position="55"/>
        <end position="79"/>
    </location>
</feature>
<evidence type="ECO:0000313" key="4">
    <source>
        <dbReference type="Proteomes" id="UP000020766"/>
    </source>
</evidence>
<keyword evidence="4" id="KW-1185">Reference proteome</keyword>
<keyword evidence="2" id="KW-0472">Membrane</keyword>
<keyword evidence="3" id="KW-0830">Ubiquinone</keyword>
<evidence type="ECO:0000256" key="2">
    <source>
        <dbReference type="RuleBase" id="RU004429"/>
    </source>
</evidence>
<evidence type="ECO:0000313" key="3">
    <source>
        <dbReference type="EMBL" id="EXU81333.1"/>
    </source>
</evidence>
<comment type="function">
    <text evidence="2">NDH-1 shuttles electrons from NADH, via FMN and iron-sulfur (Fe-S) centers, to quinones in the respiratory chain. Couples the redox reaction to proton translocation (for every two electrons transferred, four hydrogen ions are translocated across the cytoplasmic membrane), and thus conserves the redox energy in a proton gradient.</text>
</comment>
<feature type="transmembrane region" description="Helical" evidence="2">
    <location>
        <begin position="6"/>
        <end position="24"/>
    </location>
</feature>
<keyword evidence="2" id="KW-1133">Transmembrane helix</keyword>
<comment type="catalytic activity">
    <reaction evidence="2">
        <text>a quinone + NADH + 5 H(+)(in) = a quinol + NAD(+) + 4 H(+)(out)</text>
        <dbReference type="Rhea" id="RHEA:57888"/>
        <dbReference type="ChEBI" id="CHEBI:15378"/>
        <dbReference type="ChEBI" id="CHEBI:24646"/>
        <dbReference type="ChEBI" id="CHEBI:57540"/>
        <dbReference type="ChEBI" id="CHEBI:57945"/>
        <dbReference type="ChEBI" id="CHEBI:132124"/>
    </reaction>
</comment>
<dbReference type="PATRIC" id="fig|1457173.3.peg.737"/>
<keyword evidence="2" id="KW-0812">Transmembrane</keyword>
<protein>
    <recommendedName>
        <fullName evidence="2">NADH-quinone oxidoreductase subunit J</fullName>
        <ecNumber evidence="2">7.1.1.-</ecNumber>
    </recommendedName>
</protein>
<dbReference type="STRING" id="225991.MA05_14610"/>
<dbReference type="RefSeq" id="WP_042418763.1">
    <property type="nucleotide sequence ID" value="NZ_JBOK01000003.1"/>
</dbReference>
<feature type="transmembrane region" description="Helical" evidence="2">
    <location>
        <begin position="91"/>
        <end position="114"/>
    </location>
</feature>
<organism evidence="3 4">
    <name type="scientific">Comamonas aquatica DA1877</name>
    <dbReference type="NCBI Taxonomy" id="1457173"/>
    <lineage>
        <taxon>Bacteria</taxon>
        <taxon>Pseudomonadati</taxon>
        <taxon>Pseudomonadota</taxon>
        <taxon>Betaproteobacteria</taxon>
        <taxon>Burkholderiales</taxon>
        <taxon>Comamonadaceae</taxon>
        <taxon>Comamonas</taxon>
    </lineage>
</organism>
<dbReference type="EC" id="7.1.1.-" evidence="2"/>
<dbReference type="Pfam" id="PF00499">
    <property type="entry name" value="Oxidored_q3"/>
    <property type="match status" value="1"/>
</dbReference>
<dbReference type="EMBL" id="JBOK01000003">
    <property type="protein sequence ID" value="EXU81333.1"/>
    <property type="molecule type" value="Genomic_DNA"/>
</dbReference>
<accession>A0A014NPE7</accession>
<proteinExistence type="inferred from homology"/>